<dbReference type="PATRIC" id="fig|1121022.4.peg.3358"/>
<dbReference type="SUPFAM" id="SSF52172">
    <property type="entry name" value="CheY-like"/>
    <property type="match status" value="1"/>
</dbReference>
<dbReference type="SMART" id="SM00448">
    <property type="entry name" value="REC"/>
    <property type="match status" value="1"/>
</dbReference>
<dbReference type="Proteomes" id="UP000017837">
    <property type="component" value="Unassembled WGS sequence"/>
</dbReference>
<dbReference type="PANTHER" id="PTHR44520:SF2">
    <property type="entry name" value="RESPONSE REGULATOR RCP1"/>
    <property type="match status" value="1"/>
</dbReference>
<dbReference type="eggNOG" id="COG0745">
    <property type="taxonomic scope" value="Bacteria"/>
</dbReference>
<evidence type="ECO:0000313" key="4">
    <source>
        <dbReference type="Proteomes" id="UP000017837"/>
    </source>
</evidence>
<name>V4PKR1_9CAUL</name>
<accession>V4PKR1</accession>
<evidence type="ECO:0000256" key="1">
    <source>
        <dbReference type="PROSITE-ProRule" id="PRU00169"/>
    </source>
</evidence>
<feature type="domain" description="Response regulatory" evidence="2">
    <location>
        <begin position="12"/>
        <end position="137"/>
    </location>
</feature>
<dbReference type="PROSITE" id="PS50110">
    <property type="entry name" value="RESPONSE_REGULATORY"/>
    <property type="match status" value="1"/>
</dbReference>
<feature type="modified residue" description="4-aspartylphosphate" evidence="1">
    <location>
        <position position="70"/>
    </location>
</feature>
<dbReference type="EMBL" id="AWGB01000040">
    <property type="protein sequence ID" value="ESQ87844.1"/>
    <property type="molecule type" value="Genomic_DNA"/>
</dbReference>
<dbReference type="RefSeq" id="WP_018081317.1">
    <property type="nucleotide sequence ID" value="NZ_AQWM01000004.1"/>
</dbReference>
<protein>
    <recommendedName>
        <fullName evidence="2">Response regulatory domain-containing protein</fullName>
    </recommendedName>
</protein>
<dbReference type="PANTHER" id="PTHR44520">
    <property type="entry name" value="RESPONSE REGULATOR RCP1-RELATED"/>
    <property type="match status" value="1"/>
</dbReference>
<dbReference type="Pfam" id="PF00072">
    <property type="entry name" value="Response_reg"/>
    <property type="match status" value="1"/>
</dbReference>
<evidence type="ECO:0000259" key="2">
    <source>
        <dbReference type="PROSITE" id="PS50110"/>
    </source>
</evidence>
<organism evidence="3 4">
    <name type="scientific">Asticcacaulis benevestitus DSM 16100 = ATCC BAA-896</name>
    <dbReference type="NCBI Taxonomy" id="1121022"/>
    <lineage>
        <taxon>Bacteria</taxon>
        <taxon>Pseudomonadati</taxon>
        <taxon>Pseudomonadota</taxon>
        <taxon>Alphaproteobacteria</taxon>
        <taxon>Caulobacterales</taxon>
        <taxon>Caulobacteraceae</taxon>
        <taxon>Asticcacaulis</taxon>
    </lineage>
</organism>
<dbReference type="GO" id="GO:0000160">
    <property type="term" value="P:phosphorelay signal transduction system"/>
    <property type="evidence" value="ECO:0007669"/>
    <property type="project" value="InterPro"/>
</dbReference>
<reference evidence="3 4" key="1">
    <citation type="journal article" date="2014" name="Nature">
        <title>Sequential evolution of bacterial morphology by co-option of a developmental regulator.</title>
        <authorList>
            <person name="Jiang C."/>
            <person name="Brown P.J."/>
            <person name="Ducret A."/>
            <person name="Brun Y.V."/>
        </authorList>
    </citation>
    <scope>NUCLEOTIDE SEQUENCE [LARGE SCALE GENOMIC DNA]</scope>
    <source>
        <strain evidence="3 4">DSM 16100</strain>
    </source>
</reference>
<sequence length="166" mass="18445">MTTIAERTKFPQVLLIEDNHGDAILVQRAFKAAAIPGNVAVARTAEIGLSILRREGGFANGRYPDIILLDVDLPYMGGSEFLEVVKADPELRLIPVIVMSSSKAEIDLQETYMAYANGFVTKPFIPSEYDQVIKTIEDYWFQLNETPETHGPVPPLLQEKETLPIA</sequence>
<proteinExistence type="predicted"/>
<dbReference type="InterPro" id="IPR052893">
    <property type="entry name" value="TCS_response_regulator"/>
</dbReference>
<dbReference type="InterPro" id="IPR001789">
    <property type="entry name" value="Sig_transdc_resp-reg_receiver"/>
</dbReference>
<dbReference type="STRING" id="1121022.GCA_000376105_01650"/>
<dbReference type="AlphaFoldDB" id="V4PKR1"/>
<dbReference type="CDD" id="cd17557">
    <property type="entry name" value="REC_Rcp-like"/>
    <property type="match status" value="1"/>
</dbReference>
<gene>
    <name evidence="3" type="ORF">ABENE_16520</name>
</gene>
<dbReference type="Gene3D" id="3.40.50.2300">
    <property type="match status" value="1"/>
</dbReference>
<dbReference type="InterPro" id="IPR011006">
    <property type="entry name" value="CheY-like_superfamily"/>
</dbReference>
<comment type="caution">
    <text evidence="3">The sequence shown here is derived from an EMBL/GenBank/DDBJ whole genome shotgun (WGS) entry which is preliminary data.</text>
</comment>
<keyword evidence="4" id="KW-1185">Reference proteome</keyword>
<evidence type="ECO:0000313" key="3">
    <source>
        <dbReference type="EMBL" id="ESQ87844.1"/>
    </source>
</evidence>
<keyword evidence="1" id="KW-0597">Phosphoprotein</keyword>